<name>A0AAV0ATW6_PHAPC</name>
<comment type="caution">
    <text evidence="11">The sequence shown here is derived from an EMBL/GenBank/DDBJ whole genome shotgun (WGS) entry which is preliminary data.</text>
</comment>
<evidence type="ECO:0000313" key="12">
    <source>
        <dbReference type="Proteomes" id="UP001153365"/>
    </source>
</evidence>
<keyword evidence="3" id="KW-0547">Nucleotide-binding</keyword>
<evidence type="ECO:0000256" key="3">
    <source>
        <dbReference type="ARBA" id="ARBA00022741"/>
    </source>
</evidence>
<protein>
    <submittedName>
        <fullName evidence="11">P-loop containing nucleoside triphosphate hydrolase protein</fullName>
    </submittedName>
</protein>
<sequence length="824" mass="92927">MFSIDELINEAENFDEDCYHLQDPAPETNQNCVNLKDHASTSGLDLLDSSDLNSVGVRPSKGESNDRDLDLTPGSRWLPTVSAVATRFDGTKVRIPRRKMVGEISSRTTRLSSEEFKKQCSNLLDEPIHRMIAKVTHQNSIKKTEPGVSEKGSSCVDAQESKTLWTDRYRPKKFIDLIGDERVFRNAMGWLKGWDKCVFNRQDLNKRKRFQSTFNNSSKFSNQSTSEAEIDDYGRPNEKVLLLTGKPGLGKTTMAKVIADQAGYQTIEINASDDRNSKTVSERIRSALESRTLDGGAKAGGGLSLKSNRPCCVIIDEIDGAGGGGGGGGGASNESGFVNALVKLVTEGSTSKKNSIDQGKKLDQRPLLRPIICICNDLYAPVLRPLRPISRIIRFTSPSPASLIRRLESICRFENLIADKTNLSYLVRLAAGDLRSCLNTLQFLKTQSNCLSDQLIRSAADVGIKDLSSSVQAILSSIFKVPSKTKFNKANDSDKNGGGDFNKLATDISTCGLYDRIVQGCFEFYPSMKPPTDQWNTYERMYDYLNFYDQLENKIWTNQAYELLGYVPYSIISWRLLFGSQSNRTTDLYPKSDYENYQKRLSNEEVMNSFNRTVPIGIKNCFKAREINCEFLPMAVRIICADRLRPVNSQIIRKEEREVLSWVIGLMLELGVRFVVDRGEDGQLRFVMEPQIEYSVLYDGKKPADIAISRFSVRQLIAREVNFFMDLELQRRNRGSVNGEKGKNLSNATSIIEAYKKKPLMEKKDLVEKNENAIDFFGRSVVLKGHEDNRMKTKNEKIKVLFKFHEGFSNAVKKPIRLNEFLLK</sequence>
<dbReference type="PANTHER" id="PTHR46765:SF1">
    <property type="entry name" value="P-LOOP CONTAINING NUCLEOSIDE TRIPHOSPHATE HYDROLASES SUPERFAMILY PROTEIN"/>
    <property type="match status" value="1"/>
</dbReference>
<keyword evidence="6" id="KW-0539">Nucleus</keyword>
<dbReference type="InterPro" id="IPR027417">
    <property type="entry name" value="P-loop_NTPase"/>
</dbReference>
<comment type="similarity">
    <text evidence="8">Belongs to the activator 1 small subunits family. CTF18 subfamily.</text>
</comment>
<feature type="compositionally biased region" description="Basic and acidic residues" evidence="9">
    <location>
        <begin position="60"/>
        <end position="70"/>
    </location>
</feature>
<dbReference type="SUPFAM" id="SSF52540">
    <property type="entry name" value="P-loop containing nucleoside triphosphate hydrolases"/>
    <property type="match status" value="1"/>
</dbReference>
<dbReference type="AlphaFoldDB" id="A0AAV0ATW6"/>
<evidence type="ECO:0000256" key="4">
    <source>
        <dbReference type="ARBA" id="ARBA00022840"/>
    </source>
</evidence>
<dbReference type="Pfam" id="PF00004">
    <property type="entry name" value="AAA"/>
    <property type="match status" value="1"/>
</dbReference>
<dbReference type="EMBL" id="CALTRL010001336">
    <property type="protein sequence ID" value="CAH7672147.1"/>
    <property type="molecule type" value="Genomic_DNA"/>
</dbReference>
<dbReference type="InterPro" id="IPR003593">
    <property type="entry name" value="AAA+_ATPase"/>
</dbReference>
<keyword evidence="7" id="KW-0131">Cell cycle</keyword>
<dbReference type="InterPro" id="IPR053016">
    <property type="entry name" value="CTF18-RFC_complex"/>
</dbReference>
<evidence type="ECO:0000256" key="8">
    <source>
        <dbReference type="ARBA" id="ARBA00043975"/>
    </source>
</evidence>
<dbReference type="GO" id="GO:0005524">
    <property type="term" value="F:ATP binding"/>
    <property type="evidence" value="ECO:0007669"/>
    <property type="project" value="UniProtKB-KW"/>
</dbReference>
<proteinExistence type="inferred from homology"/>
<evidence type="ECO:0000256" key="2">
    <source>
        <dbReference type="ARBA" id="ARBA00022705"/>
    </source>
</evidence>
<evidence type="ECO:0000256" key="5">
    <source>
        <dbReference type="ARBA" id="ARBA00023125"/>
    </source>
</evidence>
<dbReference type="Gene3D" id="3.40.50.300">
    <property type="entry name" value="P-loop containing nucleotide triphosphate hydrolases"/>
    <property type="match status" value="1"/>
</dbReference>
<evidence type="ECO:0000256" key="1">
    <source>
        <dbReference type="ARBA" id="ARBA00004123"/>
    </source>
</evidence>
<keyword evidence="4" id="KW-0067">ATP-binding</keyword>
<dbReference type="InterPro" id="IPR003959">
    <property type="entry name" value="ATPase_AAA_core"/>
</dbReference>
<organism evidence="11 12">
    <name type="scientific">Phakopsora pachyrhizi</name>
    <name type="common">Asian soybean rust disease fungus</name>
    <dbReference type="NCBI Taxonomy" id="170000"/>
    <lineage>
        <taxon>Eukaryota</taxon>
        <taxon>Fungi</taxon>
        <taxon>Dikarya</taxon>
        <taxon>Basidiomycota</taxon>
        <taxon>Pucciniomycotina</taxon>
        <taxon>Pucciniomycetes</taxon>
        <taxon>Pucciniales</taxon>
        <taxon>Phakopsoraceae</taxon>
        <taxon>Phakopsora</taxon>
    </lineage>
</organism>
<dbReference type="InterPro" id="IPR047854">
    <property type="entry name" value="RFC_lid"/>
</dbReference>
<dbReference type="GO" id="GO:0005634">
    <property type="term" value="C:nucleus"/>
    <property type="evidence" value="ECO:0007669"/>
    <property type="project" value="UniProtKB-SubCell"/>
</dbReference>
<comment type="subcellular location">
    <subcellularLocation>
        <location evidence="1">Nucleus</location>
    </subcellularLocation>
</comment>
<dbReference type="PANTHER" id="PTHR46765">
    <property type="entry name" value="P-LOOP CONTAINING NUCLEOSIDE TRIPHOSPHATE HYDROLASES SUPERFAMILY PROTEIN"/>
    <property type="match status" value="1"/>
</dbReference>
<accession>A0AAV0ATW6</accession>
<keyword evidence="12" id="KW-1185">Reference proteome</keyword>
<evidence type="ECO:0000256" key="6">
    <source>
        <dbReference type="ARBA" id="ARBA00023242"/>
    </source>
</evidence>
<evidence type="ECO:0000256" key="9">
    <source>
        <dbReference type="SAM" id="MobiDB-lite"/>
    </source>
</evidence>
<dbReference type="CDD" id="cd18140">
    <property type="entry name" value="HLD_clamp_RFC"/>
    <property type="match status" value="1"/>
</dbReference>
<keyword evidence="5" id="KW-0238">DNA-binding</keyword>
<dbReference type="GO" id="GO:0006260">
    <property type="term" value="P:DNA replication"/>
    <property type="evidence" value="ECO:0007669"/>
    <property type="project" value="UniProtKB-KW"/>
</dbReference>
<keyword evidence="2" id="KW-0235">DNA replication</keyword>
<keyword evidence="11" id="KW-0378">Hydrolase</keyword>
<dbReference type="SMART" id="SM00382">
    <property type="entry name" value="AAA"/>
    <property type="match status" value="1"/>
</dbReference>
<dbReference type="GO" id="GO:0003677">
    <property type="term" value="F:DNA binding"/>
    <property type="evidence" value="ECO:0007669"/>
    <property type="project" value="UniProtKB-KW"/>
</dbReference>
<feature type="region of interest" description="Disordered" evidence="9">
    <location>
        <begin position="49"/>
        <end position="71"/>
    </location>
</feature>
<evidence type="ECO:0000256" key="7">
    <source>
        <dbReference type="ARBA" id="ARBA00023306"/>
    </source>
</evidence>
<dbReference type="CDD" id="cd00009">
    <property type="entry name" value="AAA"/>
    <property type="match status" value="1"/>
</dbReference>
<feature type="domain" description="AAA+ ATPase" evidence="10">
    <location>
        <begin position="237"/>
        <end position="399"/>
    </location>
</feature>
<dbReference type="Proteomes" id="UP001153365">
    <property type="component" value="Unassembled WGS sequence"/>
</dbReference>
<reference evidence="11" key="1">
    <citation type="submission" date="2022-06" db="EMBL/GenBank/DDBJ databases">
        <authorList>
            <consortium name="SYNGENTA / RWTH Aachen University"/>
        </authorList>
    </citation>
    <scope>NUCLEOTIDE SEQUENCE</scope>
</reference>
<evidence type="ECO:0000313" key="11">
    <source>
        <dbReference type="EMBL" id="CAH7672147.1"/>
    </source>
</evidence>
<evidence type="ECO:0000259" key="10">
    <source>
        <dbReference type="SMART" id="SM00382"/>
    </source>
</evidence>
<gene>
    <name evidence="11" type="ORF">PPACK8108_LOCUS6939</name>
</gene>
<dbReference type="Gene3D" id="1.10.8.60">
    <property type="match status" value="1"/>
</dbReference>
<dbReference type="GO" id="GO:0016887">
    <property type="term" value="F:ATP hydrolysis activity"/>
    <property type="evidence" value="ECO:0007669"/>
    <property type="project" value="InterPro"/>
</dbReference>